<evidence type="ECO:0000259" key="3">
    <source>
        <dbReference type="Pfam" id="PF13193"/>
    </source>
</evidence>
<keyword evidence="2" id="KW-0436">Ligase</keyword>
<accession>A0AAW1KHN0</accession>
<dbReference type="InterPro" id="IPR025110">
    <property type="entry name" value="AMP-bd_C"/>
</dbReference>
<feature type="domain" description="AMP-binding enzyme C-terminal" evidence="3">
    <location>
        <begin position="14"/>
        <end position="90"/>
    </location>
</feature>
<name>A0AAW1KHN0_POPJA</name>
<dbReference type="Gene3D" id="3.30.300.30">
    <property type="match status" value="1"/>
</dbReference>
<evidence type="ECO:0000313" key="4">
    <source>
        <dbReference type="EMBL" id="KAK9719210.1"/>
    </source>
</evidence>
<organism evidence="4 5">
    <name type="scientific">Popillia japonica</name>
    <name type="common">Japanese beetle</name>
    <dbReference type="NCBI Taxonomy" id="7064"/>
    <lineage>
        <taxon>Eukaryota</taxon>
        <taxon>Metazoa</taxon>
        <taxon>Ecdysozoa</taxon>
        <taxon>Arthropoda</taxon>
        <taxon>Hexapoda</taxon>
        <taxon>Insecta</taxon>
        <taxon>Pterygota</taxon>
        <taxon>Neoptera</taxon>
        <taxon>Endopterygota</taxon>
        <taxon>Coleoptera</taxon>
        <taxon>Polyphaga</taxon>
        <taxon>Scarabaeiformia</taxon>
        <taxon>Scarabaeidae</taxon>
        <taxon>Rutelinae</taxon>
        <taxon>Popillia</taxon>
    </lineage>
</organism>
<dbReference type="Pfam" id="PF13193">
    <property type="entry name" value="AMP-binding_C"/>
    <property type="match status" value="1"/>
</dbReference>
<reference evidence="4 5" key="1">
    <citation type="journal article" date="2024" name="BMC Genomics">
        <title>De novo assembly and annotation of Popillia japonica's genome with initial clues to its potential as an invasive pest.</title>
        <authorList>
            <person name="Cucini C."/>
            <person name="Boschi S."/>
            <person name="Funari R."/>
            <person name="Cardaioli E."/>
            <person name="Iannotti N."/>
            <person name="Marturano G."/>
            <person name="Paoli F."/>
            <person name="Bruttini M."/>
            <person name="Carapelli A."/>
            <person name="Frati F."/>
            <person name="Nardi F."/>
        </authorList>
    </citation>
    <scope>NUCLEOTIDE SEQUENCE [LARGE SCALE GENOMIC DNA]</scope>
    <source>
        <strain evidence="4">DMR45628</strain>
    </source>
</reference>
<dbReference type="AlphaFoldDB" id="A0AAW1KHN0"/>
<gene>
    <name evidence="4" type="ORF">QE152_g22832</name>
</gene>
<dbReference type="EMBL" id="JASPKY010000222">
    <property type="protein sequence ID" value="KAK9719210.1"/>
    <property type="molecule type" value="Genomic_DNA"/>
</dbReference>
<dbReference type="PANTHER" id="PTHR24096:SF149">
    <property type="entry name" value="AMP-BINDING DOMAIN-CONTAINING PROTEIN-RELATED"/>
    <property type="match status" value="1"/>
</dbReference>
<keyword evidence="5" id="KW-1185">Reference proteome</keyword>
<comment type="caution">
    <text evidence="4">The sequence shown here is derived from an EMBL/GenBank/DDBJ whole genome shotgun (WGS) entry which is preliminary data.</text>
</comment>
<evidence type="ECO:0000313" key="5">
    <source>
        <dbReference type="Proteomes" id="UP001458880"/>
    </source>
</evidence>
<evidence type="ECO:0000256" key="2">
    <source>
        <dbReference type="ARBA" id="ARBA00022598"/>
    </source>
</evidence>
<dbReference type="PANTHER" id="PTHR24096">
    <property type="entry name" value="LONG-CHAIN-FATTY-ACID--COA LIGASE"/>
    <property type="match status" value="1"/>
</dbReference>
<evidence type="ECO:0000256" key="1">
    <source>
        <dbReference type="ARBA" id="ARBA00006432"/>
    </source>
</evidence>
<dbReference type="SUPFAM" id="SSF56801">
    <property type="entry name" value="Acetyl-CoA synthetase-like"/>
    <property type="match status" value="1"/>
</dbReference>
<dbReference type="Proteomes" id="UP001458880">
    <property type="component" value="Unassembled WGS sequence"/>
</dbReference>
<proteinExistence type="inferred from homology"/>
<dbReference type="InterPro" id="IPR045851">
    <property type="entry name" value="AMP-bd_C_sf"/>
</dbReference>
<dbReference type="GO" id="GO:0016405">
    <property type="term" value="F:CoA-ligase activity"/>
    <property type="evidence" value="ECO:0007669"/>
    <property type="project" value="TreeGrafter"/>
</dbReference>
<protein>
    <submittedName>
        <fullName evidence="4">AMP-binding enzyme C-terminal domain</fullName>
    </submittedName>
</protein>
<sequence length="110" mass="12103">MMKFRSWHVAPASIEGILHQHSAVKVAVVIGVPHDEDGEHPLGVIVLSEDAKGVKADTLVKYVNSRVDDRQKLRAGVVFVDEIPYTPSGKVKRNLLKNTILERLGVRGKA</sequence>
<comment type="similarity">
    <text evidence="1">Belongs to the ATP-dependent AMP-binding enzyme family.</text>
</comment>